<protein>
    <recommendedName>
        <fullName evidence="4">SH2 domain-containing protein</fullName>
    </recommendedName>
</protein>
<accession>A0ABQ9VLV7</accession>
<dbReference type="PRINTS" id="PR00401">
    <property type="entry name" value="SH2DOMAIN"/>
</dbReference>
<name>A0ABQ9VLV7_SAGOE</name>
<gene>
    <name evidence="5" type="ORF">P7K49_010103</name>
</gene>
<keyword evidence="6" id="KW-1185">Reference proteome</keyword>
<feature type="region of interest" description="Disordered" evidence="3">
    <location>
        <begin position="149"/>
        <end position="170"/>
    </location>
</feature>
<keyword evidence="1 2" id="KW-0727">SH2 domain</keyword>
<feature type="domain" description="SH2" evidence="4">
    <location>
        <begin position="20"/>
        <end position="112"/>
    </location>
</feature>
<dbReference type="Pfam" id="PF00017">
    <property type="entry name" value="SH2"/>
    <property type="match status" value="1"/>
</dbReference>
<dbReference type="PANTHER" id="PTHR19969:SF15">
    <property type="entry name" value="SRC-LIKE-ADAPTER 2 ISOFORM X1"/>
    <property type="match status" value="1"/>
</dbReference>
<reference evidence="5 6" key="1">
    <citation type="submission" date="2023-05" db="EMBL/GenBank/DDBJ databases">
        <title>B98-5 Cell Line De Novo Hybrid Assembly: An Optical Mapping Approach.</title>
        <authorList>
            <person name="Kananen K."/>
            <person name="Auerbach J.A."/>
            <person name="Kautto E."/>
            <person name="Blachly J.S."/>
        </authorList>
    </citation>
    <scope>NUCLEOTIDE SEQUENCE [LARGE SCALE GENOMIC DNA]</scope>
    <source>
        <strain evidence="5">B95-8</strain>
        <tissue evidence="5">Cell line</tissue>
    </source>
</reference>
<evidence type="ECO:0000313" key="5">
    <source>
        <dbReference type="EMBL" id="KAK2110357.1"/>
    </source>
</evidence>
<evidence type="ECO:0000313" key="6">
    <source>
        <dbReference type="Proteomes" id="UP001266305"/>
    </source>
</evidence>
<dbReference type="PROSITE" id="PS50001">
    <property type="entry name" value="SH2"/>
    <property type="match status" value="1"/>
</dbReference>
<evidence type="ECO:0000256" key="2">
    <source>
        <dbReference type="PROSITE-ProRule" id="PRU00191"/>
    </source>
</evidence>
<dbReference type="Gene3D" id="3.30.505.10">
    <property type="entry name" value="SH2 domain"/>
    <property type="match status" value="1"/>
</dbReference>
<dbReference type="EMBL" id="JASSZA010000005">
    <property type="protein sequence ID" value="KAK2110357.1"/>
    <property type="molecule type" value="Genomic_DNA"/>
</dbReference>
<dbReference type="Proteomes" id="UP001266305">
    <property type="component" value="Unassembled WGS sequence"/>
</dbReference>
<sequence length="170" mass="18421">MEGRWLRGLQGDPTPAACSWYFSGVSRTQAQELLLSPPNEPGAFLVRPSESSLGGYSLSVRAQASVCHYRVSMAADGSLYLQKGQLFPGLKELLIYYKANWKLIQNPLLRPCMSQVGLCLPCAYPRHSLVLGAPPNPIAKPLELPEERLQGLSGPGSLRAPSTPCSLQVS</sequence>
<evidence type="ECO:0000256" key="1">
    <source>
        <dbReference type="ARBA" id="ARBA00022999"/>
    </source>
</evidence>
<dbReference type="PANTHER" id="PTHR19969">
    <property type="entry name" value="SH2-SH3 ADAPTOR PROTEIN-RELATED"/>
    <property type="match status" value="1"/>
</dbReference>
<proteinExistence type="predicted"/>
<dbReference type="InterPro" id="IPR051184">
    <property type="entry name" value="Tyrosine-phos_adapter"/>
</dbReference>
<dbReference type="SUPFAM" id="SSF55550">
    <property type="entry name" value="SH2 domain"/>
    <property type="match status" value="1"/>
</dbReference>
<dbReference type="InterPro" id="IPR000980">
    <property type="entry name" value="SH2"/>
</dbReference>
<comment type="caution">
    <text evidence="5">The sequence shown here is derived from an EMBL/GenBank/DDBJ whole genome shotgun (WGS) entry which is preliminary data.</text>
</comment>
<evidence type="ECO:0000259" key="4">
    <source>
        <dbReference type="PROSITE" id="PS50001"/>
    </source>
</evidence>
<dbReference type="SMART" id="SM00252">
    <property type="entry name" value="SH2"/>
    <property type="match status" value="1"/>
</dbReference>
<evidence type="ECO:0000256" key="3">
    <source>
        <dbReference type="SAM" id="MobiDB-lite"/>
    </source>
</evidence>
<dbReference type="InterPro" id="IPR036860">
    <property type="entry name" value="SH2_dom_sf"/>
</dbReference>
<organism evidence="5 6">
    <name type="scientific">Saguinus oedipus</name>
    <name type="common">Cotton-top tamarin</name>
    <name type="synonym">Oedipomidas oedipus</name>
    <dbReference type="NCBI Taxonomy" id="9490"/>
    <lineage>
        <taxon>Eukaryota</taxon>
        <taxon>Metazoa</taxon>
        <taxon>Chordata</taxon>
        <taxon>Craniata</taxon>
        <taxon>Vertebrata</taxon>
        <taxon>Euteleostomi</taxon>
        <taxon>Mammalia</taxon>
        <taxon>Eutheria</taxon>
        <taxon>Euarchontoglires</taxon>
        <taxon>Primates</taxon>
        <taxon>Haplorrhini</taxon>
        <taxon>Platyrrhini</taxon>
        <taxon>Cebidae</taxon>
        <taxon>Callitrichinae</taxon>
        <taxon>Saguinus</taxon>
    </lineage>
</organism>